<evidence type="ECO:0000313" key="2">
    <source>
        <dbReference type="Proteomes" id="UP000492821"/>
    </source>
</evidence>
<proteinExistence type="predicted"/>
<protein>
    <submittedName>
        <fullName evidence="3">Secreted protein</fullName>
    </submittedName>
</protein>
<accession>A0A7E4UN30</accession>
<feature type="signal peptide" evidence="1">
    <location>
        <begin position="1"/>
        <end position="21"/>
    </location>
</feature>
<evidence type="ECO:0000256" key="1">
    <source>
        <dbReference type="SAM" id="SignalP"/>
    </source>
</evidence>
<reference evidence="2" key="1">
    <citation type="journal article" date="2013" name="Genetics">
        <title>The draft genome and transcriptome of Panagrellus redivivus are shaped by the harsh demands of a free-living lifestyle.</title>
        <authorList>
            <person name="Srinivasan J."/>
            <person name="Dillman A.R."/>
            <person name="Macchietto M.G."/>
            <person name="Heikkinen L."/>
            <person name="Lakso M."/>
            <person name="Fracchia K.M."/>
            <person name="Antoshechkin I."/>
            <person name="Mortazavi A."/>
            <person name="Wong G."/>
            <person name="Sternberg P.W."/>
        </authorList>
    </citation>
    <scope>NUCLEOTIDE SEQUENCE [LARGE SCALE GENOMIC DNA]</scope>
    <source>
        <strain evidence="2">MT8872</strain>
    </source>
</reference>
<dbReference type="Proteomes" id="UP000492821">
    <property type="component" value="Unassembled WGS sequence"/>
</dbReference>
<evidence type="ECO:0000313" key="3">
    <source>
        <dbReference type="WBParaSite" id="Pan_g10704.t1"/>
    </source>
</evidence>
<keyword evidence="2" id="KW-1185">Reference proteome</keyword>
<keyword evidence="1" id="KW-0732">Signal</keyword>
<organism evidence="2 3">
    <name type="scientific">Panagrellus redivivus</name>
    <name type="common">Microworm</name>
    <dbReference type="NCBI Taxonomy" id="6233"/>
    <lineage>
        <taxon>Eukaryota</taxon>
        <taxon>Metazoa</taxon>
        <taxon>Ecdysozoa</taxon>
        <taxon>Nematoda</taxon>
        <taxon>Chromadorea</taxon>
        <taxon>Rhabditida</taxon>
        <taxon>Tylenchina</taxon>
        <taxon>Panagrolaimomorpha</taxon>
        <taxon>Panagrolaimoidea</taxon>
        <taxon>Panagrolaimidae</taxon>
        <taxon>Panagrellus</taxon>
    </lineage>
</organism>
<reference evidence="3" key="2">
    <citation type="submission" date="2020-10" db="UniProtKB">
        <authorList>
            <consortium name="WormBaseParasite"/>
        </authorList>
    </citation>
    <scope>IDENTIFICATION</scope>
</reference>
<dbReference type="WBParaSite" id="Pan_g10704.t1">
    <property type="protein sequence ID" value="Pan_g10704.t1"/>
    <property type="gene ID" value="Pan_g10704"/>
</dbReference>
<name>A0A7E4UN30_PANRE</name>
<sequence length="349" mass="39772">MKPSSLVALLSVSAILVITDAVTLGRKPHQHPLFLRSLKPLLQDISSVFIPRQNPFYIYLNVANVHQKCNEKQVCLCYWGNTPDRPYIYEKDLSHLEKEQIRETGYPEIRQAKPKFTFEATPCASYNMDTLITKSERESMLKGFEEAARKIDQPANMFADYIGNFEKQALCFSVKRERASATIEDTLFRVEVQATKDSSSETFRFENEGVIPIQLNTKKAVMQSLTELPTDVAAIFYLTPQICTFTSFNNRKMEMNSRGKLVTEDKFIELVVKADPGCNGDHLLYYDPDELDGTAQVIPHPLTVESYFGTYLTKLNVTDPKEMKKRNMTSSLMPIFEEISTNVESNSII</sequence>
<dbReference type="AlphaFoldDB" id="A0A7E4UN30"/>
<feature type="chain" id="PRO_5029018951" evidence="1">
    <location>
        <begin position="22"/>
        <end position="349"/>
    </location>
</feature>